<feature type="domain" description="Creatinase N-terminal" evidence="2">
    <location>
        <begin position="8"/>
        <end position="54"/>
    </location>
</feature>
<dbReference type="RefSeq" id="WP_160893666.1">
    <property type="nucleotide sequence ID" value="NZ_WUMU01000006.1"/>
</dbReference>
<proteinExistence type="predicted"/>
<sequence>MSDLDRGRAARLMAARGIDALVLFQPEAFRYATGLDTGAAGMWRRGGASVALVPADTRMPMAAILADHALHFGPQPGHALELMTHPIWIDYVDYTHSGGDVLEGLGSAYRAQGLARPQFPPRPETFDAAAVFGLLHDLLCDRGLGRARIGVDLEFLPAADFALLRRLLPTARWSDGSDVLRRLRAIKTPREIACLRQASEASEAGLAHMAARARPGLTRSALERLWRDGAEAHAARAGQTISGLRAGISVGANLVSSDPVLATGDLVKADMGVAIGGYLSDGTRTFSLGPAPQAARDLFTVLEESFDAGAALLRPGTPLGEVHAAVLDRARRLGLASYQRGHFGHSVGASCGSEEWPFISAGNPEPIEPGMVLAFETPFYAHGLGALMIEDQFLITREGAEPMNRLPRGLTRLGQDMPLTV</sequence>
<dbReference type="AlphaFoldDB" id="A0A6L7G0L9"/>
<dbReference type="Gene3D" id="3.90.230.10">
    <property type="entry name" value="Creatinase/methionine aminopeptidase superfamily"/>
    <property type="match status" value="1"/>
</dbReference>
<evidence type="ECO:0000313" key="3">
    <source>
        <dbReference type="EMBL" id="MXN17884.1"/>
    </source>
</evidence>
<dbReference type="CDD" id="cd01066">
    <property type="entry name" value="APP_MetAP"/>
    <property type="match status" value="1"/>
</dbReference>
<dbReference type="InterPro" id="IPR000587">
    <property type="entry name" value="Creatinase_N"/>
</dbReference>
<comment type="caution">
    <text evidence="3">The sequence shown here is derived from an EMBL/GenBank/DDBJ whole genome shotgun (WGS) entry which is preliminary data.</text>
</comment>
<gene>
    <name evidence="3" type="ORF">GR170_08560</name>
</gene>
<dbReference type="InterPro" id="IPR000994">
    <property type="entry name" value="Pept_M24"/>
</dbReference>
<dbReference type="Proteomes" id="UP000477911">
    <property type="component" value="Unassembled WGS sequence"/>
</dbReference>
<dbReference type="GO" id="GO:0004177">
    <property type="term" value="F:aminopeptidase activity"/>
    <property type="evidence" value="ECO:0007669"/>
    <property type="project" value="UniProtKB-ARBA"/>
</dbReference>
<dbReference type="InterPro" id="IPR050659">
    <property type="entry name" value="Peptidase_M24B"/>
</dbReference>
<dbReference type="GO" id="GO:0008235">
    <property type="term" value="F:metalloexopeptidase activity"/>
    <property type="evidence" value="ECO:0007669"/>
    <property type="project" value="UniProtKB-ARBA"/>
</dbReference>
<dbReference type="PANTHER" id="PTHR46112:SF2">
    <property type="entry name" value="XAA-PRO AMINOPEPTIDASE P-RELATED"/>
    <property type="match status" value="1"/>
</dbReference>
<dbReference type="Gene3D" id="3.40.350.10">
    <property type="entry name" value="Creatinase/prolidase N-terminal domain"/>
    <property type="match status" value="2"/>
</dbReference>
<organism evidence="3 4">
    <name type="scientific">Pseudooceanicola albus</name>
    <dbReference type="NCBI Taxonomy" id="2692189"/>
    <lineage>
        <taxon>Bacteria</taxon>
        <taxon>Pseudomonadati</taxon>
        <taxon>Pseudomonadota</taxon>
        <taxon>Alphaproteobacteria</taxon>
        <taxon>Rhodobacterales</taxon>
        <taxon>Paracoccaceae</taxon>
        <taxon>Pseudooceanicola</taxon>
    </lineage>
</organism>
<dbReference type="InterPro" id="IPR029149">
    <property type="entry name" value="Creatin/AminoP/Spt16_N"/>
</dbReference>
<keyword evidence="4" id="KW-1185">Reference proteome</keyword>
<dbReference type="SUPFAM" id="SSF53092">
    <property type="entry name" value="Creatinase/prolidase N-terminal domain"/>
    <property type="match status" value="1"/>
</dbReference>
<evidence type="ECO:0000259" key="1">
    <source>
        <dbReference type="Pfam" id="PF00557"/>
    </source>
</evidence>
<dbReference type="EMBL" id="WUMU01000006">
    <property type="protein sequence ID" value="MXN17884.1"/>
    <property type="molecule type" value="Genomic_DNA"/>
</dbReference>
<dbReference type="Pfam" id="PF01321">
    <property type="entry name" value="Creatinase_N"/>
    <property type="match status" value="1"/>
</dbReference>
<feature type="domain" description="Peptidase M24" evidence="1">
    <location>
        <begin position="194"/>
        <end position="396"/>
    </location>
</feature>
<dbReference type="SUPFAM" id="SSF55920">
    <property type="entry name" value="Creatinase/aminopeptidase"/>
    <property type="match status" value="1"/>
</dbReference>
<accession>A0A6L7G0L9</accession>
<dbReference type="PRINTS" id="PR00599">
    <property type="entry name" value="MAPEPTIDASE"/>
</dbReference>
<dbReference type="InterPro" id="IPR036005">
    <property type="entry name" value="Creatinase/aminopeptidase-like"/>
</dbReference>
<dbReference type="PANTHER" id="PTHR46112">
    <property type="entry name" value="AMINOPEPTIDASE"/>
    <property type="match status" value="1"/>
</dbReference>
<dbReference type="InterPro" id="IPR001714">
    <property type="entry name" value="Pept_M24_MAP"/>
</dbReference>
<evidence type="ECO:0000259" key="2">
    <source>
        <dbReference type="Pfam" id="PF01321"/>
    </source>
</evidence>
<name>A0A6L7G0L9_9RHOB</name>
<dbReference type="Pfam" id="PF00557">
    <property type="entry name" value="Peptidase_M24"/>
    <property type="match status" value="1"/>
</dbReference>
<evidence type="ECO:0000313" key="4">
    <source>
        <dbReference type="Proteomes" id="UP000477911"/>
    </source>
</evidence>
<reference evidence="3 4" key="1">
    <citation type="submission" date="2019-12" db="EMBL/GenBank/DDBJ databases">
        <authorList>
            <person name="Li M."/>
        </authorList>
    </citation>
    <scope>NUCLEOTIDE SEQUENCE [LARGE SCALE GENOMIC DNA]</scope>
    <source>
        <strain evidence="3 4">GBMRC 2024</strain>
    </source>
</reference>
<protein>
    <submittedName>
        <fullName evidence="3">M24 family metallopeptidase</fullName>
    </submittedName>
</protein>